<dbReference type="EMBL" id="KP745703">
    <property type="protein sequence ID" value="AKI19282.1"/>
    <property type="molecule type" value="Genomic_DNA"/>
</dbReference>
<evidence type="ECO:0000313" key="4">
    <source>
        <dbReference type="EMBL" id="AKI19282.1"/>
    </source>
</evidence>
<dbReference type="Proteomes" id="UP000156497">
    <property type="component" value="Segment"/>
</dbReference>
<dbReference type="Proteomes" id="UP000102156">
    <property type="component" value="Segment"/>
</dbReference>
<dbReference type="EMBL" id="KP745649">
    <property type="protein sequence ID" value="AKI10263.1"/>
    <property type="molecule type" value="Genomic_DNA"/>
</dbReference>
<protein>
    <submittedName>
        <fullName evidence="5">Protein UL21A</fullName>
    </submittedName>
</protein>
<dbReference type="EMBL" id="KP745640">
    <property type="protein sequence ID" value="AKI08750.1"/>
    <property type="molecule type" value="Genomic_DNA"/>
</dbReference>
<reference evidence="8" key="4">
    <citation type="submission" date="2018-11" db="EMBL/GenBank/DDBJ databases">
        <authorList>
            <person name="Camiolo S."/>
        </authorList>
    </citation>
    <scope>NUCLEOTIDE SEQUENCE</scope>
    <source>
        <strain evidence="8">PAT_A_18</strain>
    </source>
</reference>
<reference evidence="9 10" key="1">
    <citation type="journal article" date="2015" name="J. Virol.">
        <title>High-throughput analysis of human cytomegalovirus genome diversity highlights the widespread occurrence of gene-disrupting mutations and pervasive recombination.</title>
        <authorList>
            <person name="Sijmons S."/>
            <person name="Thys K."/>
            <person name="Mbong Ngwese M."/>
            <person name="Van Damme E."/>
            <person name="Dvorak J."/>
            <person name="Van Loock M."/>
            <person name="Li G."/>
            <person name="Tachezy R."/>
            <person name="Busson L."/>
            <person name="Aerssens J."/>
            <person name="Van Ranst M."/>
            <person name="Maes P."/>
        </authorList>
    </citation>
    <scope>NUCLEOTIDE SEQUENCE [LARGE SCALE GENOMIC DNA]</scope>
    <source>
        <strain evidence="2">BE/10/2012</strain>
        <strain evidence="6">BE/17/2010</strain>
        <strain evidence="3">BE/20/2011</strain>
        <strain evidence="1">BE/22/2010</strain>
        <strain evidence="4">BE/26/2011</strain>
        <strain evidence="5">BE/41/2011</strain>
    </source>
</reference>
<reference evidence="7" key="2">
    <citation type="journal article" date="2016" name="Virus Evol.">
        <title>Islands of linkage in an ocean of pervasive recombination reveals two-speed evolution of human cytomegalovirus genomes.</title>
        <authorList>
            <person name="Lassalle F."/>
            <person name="Depledge D.P."/>
            <person name="Reeves M.B."/>
            <person name="Brown A.C."/>
            <person name="Christiansen M.T."/>
            <person name="Tutill H.J."/>
            <person name="Williams R.J."/>
            <person name="Einer-Jensen K."/>
            <person name="Holdstock J."/>
            <person name="Atkinson C."/>
            <person name="Brown J.R."/>
            <person name="van Loenen F.B."/>
            <person name="Clark D.A."/>
            <person name="Griffiths P.D."/>
            <person name="Verjans G.M.G.M."/>
            <person name="Schutten M."/>
            <person name="Milne R.S.B."/>
            <person name="Balloux F."/>
            <person name="Breuer J."/>
        </authorList>
    </citation>
    <scope>NUCLEOTIDE SEQUENCE</scope>
    <source>
        <strain evidence="7">UK/Lon2/Blood/2013</strain>
    </source>
</reference>
<dbReference type="EMBL" id="KP745698">
    <property type="protein sequence ID" value="AKI18444.1"/>
    <property type="molecule type" value="Genomic_DNA"/>
</dbReference>
<dbReference type="Proteomes" id="UP000158093">
    <property type="component" value="Genome"/>
</dbReference>
<evidence type="ECO:0000313" key="1">
    <source>
        <dbReference type="EMBL" id="AKI08750.1"/>
    </source>
</evidence>
<name>A0A0A7CFH3_HCMV</name>
<proteinExistence type="predicted"/>
<evidence type="ECO:0000313" key="9">
    <source>
        <dbReference type="Proteomes" id="UP000102156"/>
    </source>
</evidence>
<evidence type="ECO:0000313" key="8">
    <source>
        <dbReference type="EMBL" id="VDQ94329.1"/>
    </source>
</evidence>
<organismHost>
    <name type="scientific">Homo sapiens</name>
    <name type="common">Human</name>
    <dbReference type="NCBI Taxonomy" id="9606"/>
</organismHost>
<organism evidence="5 10">
    <name type="scientific">Human cytomegalovirus</name>
    <name type="common">HHV-5</name>
    <name type="synonym">Human herpesvirus 5</name>
    <dbReference type="NCBI Taxonomy" id="10359"/>
    <lineage>
        <taxon>Viruses</taxon>
        <taxon>Duplodnaviria</taxon>
        <taxon>Heunggongvirae</taxon>
        <taxon>Peploviricota</taxon>
        <taxon>Herviviricetes</taxon>
        <taxon>Herpesvirales</taxon>
        <taxon>Orthoherpesviridae</taxon>
        <taxon>Betaherpesvirinae</taxon>
        <taxon>Cytomegalovirus</taxon>
        <taxon>Cytomegalovirus humanbeta5</taxon>
    </lineage>
</organism>
<dbReference type="Pfam" id="PF17636">
    <property type="entry name" value="UL21a"/>
    <property type="match status" value="1"/>
</dbReference>
<accession>A0A0A7CFH3</accession>
<dbReference type="EMBL" id="KT726948">
    <property type="protein sequence ID" value="AMJ53890.1"/>
    <property type="molecule type" value="Genomic_DNA"/>
</dbReference>
<dbReference type="EMBL" id="KP745727">
    <property type="protein sequence ID" value="AKI23291.1"/>
    <property type="molecule type" value="Genomic_DNA"/>
</dbReference>
<evidence type="ECO:0000313" key="5">
    <source>
        <dbReference type="EMBL" id="AKI19783.1"/>
    </source>
</evidence>
<evidence type="ECO:0000313" key="7">
    <source>
        <dbReference type="EMBL" id="AMJ53890.1"/>
    </source>
</evidence>
<dbReference type="InterPro" id="IPR035112">
    <property type="entry name" value="UL21a"/>
</dbReference>
<evidence type="ECO:0000313" key="2">
    <source>
        <dbReference type="EMBL" id="AKI10263.1"/>
    </source>
</evidence>
<dbReference type="EMBL" id="LR131270">
    <property type="protein sequence ID" value="VDQ94329.1"/>
    <property type="molecule type" value="Genomic_DNA"/>
</dbReference>
<sequence length="123" mass="14245">MGGSPVPQLTAVTQGLMPSVRMDFRARRPLRRLAFYAPRARRRLFQNHIHPEQRRVLVGEGDEEMLPDLPMEIDIVIDRPPQQPLPNPLVLLLDDVPPHVPGFAPYRVPRPHPMIPEEHWDQF</sequence>
<evidence type="ECO:0000313" key="10">
    <source>
        <dbReference type="Proteomes" id="UP000117511"/>
    </source>
</evidence>
<evidence type="ECO:0000313" key="3">
    <source>
        <dbReference type="EMBL" id="AKI18444.1"/>
    </source>
</evidence>
<dbReference type="EMBL" id="KP745706">
    <property type="protein sequence ID" value="AKI19783.1"/>
    <property type="molecule type" value="Genomic_DNA"/>
</dbReference>
<reference evidence="7" key="3">
    <citation type="submission" date="2017-01" db="EMBL/GenBank/DDBJ databases">
        <authorList>
            <person name="Mah S.A."/>
            <person name="Swanson W.J."/>
            <person name="Moy G.W."/>
            <person name="Vacquier V.D."/>
        </authorList>
    </citation>
    <scope>NUCLEOTIDE SEQUENCE</scope>
    <source>
        <strain evidence="7">UK/Lon2/Blood/2013</strain>
    </source>
</reference>
<evidence type="ECO:0000313" key="6">
    <source>
        <dbReference type="EMBL" id="AKI23291.1"/>
    </source>
</evidence>
<dbReference type="Proteomes" id="UP000161201">
    <property type="component" value="Segment"/>
</dbReference>
<gene>
    <name evidence="5" type="primary">UL21A</name>
</gene>
<dbReference type="Proteomes" id="UP000139920">
    <property type="component" value="Segment"/>
</dbReference>
<dbReference type="Proteomes" id="UP000117511">
    <property type="component" value="Segment"/>
</dbReference>